<name>A0A2S7IIQ2_9BACT</name>
<dbReference type="InterPro" id="IPR011013">
    <property type="entry name" value="Gal_mutarotase_sf_dom"/>
</dbReference>
<evidence type="ECO:0000256" key="17">
    <source>
        <dbReference type="PIRSR" id="PIRSR005096-3"/>
    </source>
</evidence>
<dbReference type="PIRSF" id="PIRSF005096">
    <property type="entry name" value="GALM"/>
    <property type="match status" value="1"/>
</dbReference>
<evidence type="ECO:0000256" key="7">
    <source>
        <dbReference type="ARBA" id="ARBA00013185"/>
    </source>
</evidence>
<dbReference type="CDD" id="cd09019">
    <property type="entry name" value="galactose_mutarotase_like"/>
    <property type="match status" value="1"/>
</dbReference>
<dbReference type="GO" id="GO:0006006">
    <property type="term" value="P:glucose metabolic process"/>
    <property type="evidence" value="ECO:0007669"/>
    <property type="project" value="TreeGrafter"/>
</dbReference>
<accession>A0A2S7IIQ2</accession>
<feature type="chain" id="PRO_5015683102" description="Aldose 1-epimerase" evidence="18">
    <location>
        <begin position="21"/>
        <end position="395"/>
    </location>
</feature>
<dbReference type="FunFam" id="2.70.98.10:FF:000003">
    <property type="entry name" value="Aldose 1-epimerase"/>
    <property type="match status" value="1"/>
</dbReference>
<dbReference type="InterPro" id="IPR015443">
    <property type="entry name" value="Aldose_1-epimerase"/>
</dbReference>
<evidence type="ECO:0000313" key="19">
    <source>
        <dbReference type="EMBL" id="PQA56194.1"/>
    </source>
</evidence>
<evidence type="ECO:0000256" key="3">
    <source>
        <dbReference type="ARBA" id="ARBA00004496"/>
    </source>
</evidence>
<evidence type="ECO:0000256" key="8">
    <source>
        <dbReference type="ARBA" id="ARBA00014165"/>
    </source>
</evidence>
<evidence type="ECO:0000256" key="11">
    <source>
        <dbReference type="ARBA" id="ARBA00022837"/>
    </source>
</evidence>
<evidence type="ECO:0000256" key="12">
    <source>
        <dbReference type="ARBA" id="ARBA00023235"/>
    </source>
</evidence>
<dbReference type="PANTHER" id="PTHR10091">
    <property type="entry name" value="ALDOSE-1-EPIMERASE"/>
    <property type="match status" value="1"/>
</dbReference>
<keyword evidence="18" id="KW-0732">Signal</keyword>
<dbReference type="InterPro" id="IPR047215">
    <property type="entry name" value="Galactose_mutarotase-like"/>
</dbReference>
<evidence type="ECO:0000256" key="18">
    <source>
        <dbReference type="SAM" id="SignalP"/>
    </source>
</evidence>
<keyword evidence="20" id="KW-1185">Reference proteome</keyword>
<evidence type="ECO:0000256" key="15">
    <source>
        <dbReference type="PIRSR" id="PIRSR005096-1"/>
    </source>
</evidence>
<dbReference type="NCBIfam" id="NF008277">
    <property type="entry name" value="PRK11055.1"/>
    <property type="match status" value="1"/>
</dbReference>
<evidence type="ECO:0000256" key="5">
    <source>
        <dbReference type="ARBA" id="ARBA00006206"/>
    </source>
</evidence>
<feature type="active site" description="Proton acceptor" evidence="15">
    <location>
        <position position="359"/>
    </location>
</feature>
<comment type="subcellular location">
    <subcellularLocation>
        <location evidence="3">Cytoplasm</location>
    </subcellularLocation>
</comment>
<feature type="binding site" evidence="16">
    <location>
        <position position="294"/>
    </location>
    <ligand>
        <name>beta-D-galactose</name>
        <dbReference type="ChEBI" id="CHEBI:27667"/>
    </ligand>
</feature>
<dbReference type="Proteomes" id="UP000239590">
    <property type="component" value="Unassembled WGS sequence"/>
</dbReference>
<keyword evidence="11" id="KW-0106">Calcium</keyword>
<evidence type="ECO:0000256" key="16">
    <source>
        <dbReference type="PIRSR" id="PIRSR005096-2"/>
    </source>
</evidence>
<keyword evidence="12 14" id="KW-0413">Isomerase</keyword>
<dbReference type="GO" id="GO:0030246">
    <property type="term" value="F:carbohydrate binding"/>
    <property type="evidence" value="ECO:0007669"/>
    <property type="project" value="InterPro"/>
</dbReference>
<comment type="caution">
    <text evidence="19">The sequence shown here is derived from an EMBL/GenBank/DDBJ whole genome shotgun (WGS) entry which is preliminary data.</text>
</comment>
<dbReference type="EMBL" id="PTRA01000003">
    <property type="protein sequence ID" value="PQA56194.1"/>
    <property type="molecule type" value="Genomic_DNA"/>
</dbReference>
<proteinExistence type="inferred from homology"/>
<dbReference type="SUPFAM" id="SSF74650">
    <property type="entry name" value="Galactose mutarotase-like"/>
    <property type="match status" value="1"/>
</dbReference>
<comment type="pathway">
    <text evidence="4 14">Carbohydrate metabolism; hexose metabolism.</text>
</comment>
<dbReference type="InterPro" id="IPR008183">
    <property type="entry name" value="Aldose_1/G6P_1-epimerase"/>
</dbReference>
<sequence length="395" mass="42734">MLHSFLRLGSVTLLLGLALAACQSSEKTATTTQDSTTASTMSASITKVAFGTLNNQPVDLYTLTNHQGMVVKITNYGGIITEIHVPDKEGKLGDIVLGFDSLAGYRQPNVPYFGALIGRYGNRIAKGQFNLEGKTYKLPVNNGPNSLHGGTEGFDKKVWTAEEVKTDSTVGLKLTLVSPDGDQGYPGTLNATVTYTLSDNNALRLDYQATTDKPTVVNLTNHTYFNLTGGTSDILGHEVQLKASRIVPVGADLIPTGKLQDVKGTPFDFTTATAVGQRINDTKDEQIKNGGGYDHCWVFDEAGTGLKSQGMVYEPTTGRTIELLTTEPAVQFYSGNFLDGKLTGKNNVNYKKRSGLCLETEHYPDSPNQATFPSTVLKPGQTYTSTTEYRFSVRK</sequence>
<keyword evidence="10" id="KW-0597">Phosphoprotein</keyword>
<dbReference type="PANTHER" id="PTHR10091:SF0">
    <property type="entry name" value="GALACTOSE MUTAROTASE"/>
    <property type="match status" value="1"/>
</dbReference>
<evidence type="ECO:0000256" key="6">
    <source>
        <dbReference type="ARBA" id="ARBA00011245"/>
    </source>
</evidence>
<feature type="signal peptide" evidence="18">
    <location>
        <begin position="1"/>
        <end position="20"/>
    </location>
</feature>
<evidence type="ECO:0000256" key="9">
    <source>
        <dbReference type="ARBA" id="ARBA00022490"/>
    </source>
</evidence>
<dbReference type="OrthoDB" id="9779408at2"/>
<dbReference type="UniPathway" id="UPA00242"/>
<dbReference type="InterPro" id="IPR018052">
    <property type="entry name" value="Ald1_epimerase_CS"/>
</dbReference>
<keyword evidence="13 14" id="KW-0119">Carbohydrate metabolism</keyword>
<comment type="subunit">
    <text evidence="6">Monomer.</text>
</comment>
<feature type="binding site" evidence="17">
    <location>
        <begin position="122"/>
        <end position="123"/>
    </location>
    <ligand>
        <name>beta-D-galactose</name>
        <dbReference type="ChEBI" id="CHEBI:27667"/>
    </ligand>
</feature>
<dbReference type="GO" id="GO:0004034">
    <property type="term" value="F:aldose 1-epimerase activity"/>
    <property type="evidence" value="ECO:0007669"/>
    <property type="project" value="UniProtKB-EC"/>
</dbReference>
<evidence type="ECO:0000256" key="4">
    <source>
        <dbReference type="ARBA" id="ARBA00005028"/>
    </source>
</evidence>
<keyword evidence="9" id="KW-0963">Cytoplasm</keyword>
<dbReference type="GO" id="GO:0005737">
    <property type="term" value="C:cytoplasm"/>
    <property type="evidence" value="ECO:0007669"/>
    <property type="project" value="UniProtKB-SubCell"/>
</dbReference>
<dbReference type="Pfam" id="PF01263">
    <property type="entry name" value="Aldose_epim"/>
    <property type="match status" value="1"/>
</dbReference>
<feature type="active site" description="Proton donor" evidence="15">
    <location>
        <position position="222"/>
    </location>
</feature>
<dbReference type="PROSITE" id="PS51257">
    <property type="entry name" value="PROKAR_LIPOPROTEIN"/>
    <property type="match status" value="1"/>
</dbReference>
<dbReference type="Gene3D" id="2.70.98.10">
    <property type="match status" value="1"/>
</dbReference>
<evidence type="ECO:0000256" key="10">
    <source>
        <dbReference type="ARBA" id="ARBA00022553"/>
    </source>
</evidence>
<dbReference type="GO" id="GO:0033499">
    <property type="term" value="P:galactose catabolic process via UDP-galactose, Leloir pathway"/>
    <property type="evidence" value="ECO:0007669"/>
    <property type="project" value="TreeGrafter"/>
</dbReference>
<dbReference type="RefSeq" id="WP_104714742.1">
    <property type="nucleotide sequence ID" value="NZ_PTRA01000003.1"/>
</dbReference>
<evidence type="ECO:0000256" key="13">
    <source>
        <dbReference type="ARBA" id="ARBA00023277"/>
    </source>
</evidence>
<dbReference type="AlphaFoldDB" id="A0A2S7IIQ2"/>
<evidence type="ECO:0000313" key="20">
    <source>
        <dbReference type="Proteomes" id="UP000239590"/>
    </source>
</evidence>
<protein>
    <recommendedName>
        <fullName evidence="8 14">Aldose 1-epimerase</fullName>
        <ecNumber evidence="7 14">5.1.3.3</ecNumber>
    </recommendedName>
</protein>
<organism evidence="19 20">
    <name type="scientific">Siphonobacter curvatus</name>
    <dbReference type="NCBI Taxonomy" id="2094562"/>
    <lineage>
        <taxon>Bacteria</taxon>
        <taxon>Pseudomonadati</taxon>
        <taxon>Bacteroidota</taxon>
        <taxon>Cytophagia</taxon>
        <taxon>Cytophagales</taxon>
        <taxon>Cytophagaceae</taxon>
        <taxon>Siphonobacter</taxon>
    </lineage>
</organism>
<comment type="catalytic activity">
    <reaction evidence="1 14">
        <text>alpha-D-glucose = beta-D-glucose</text>
        <dbReference type="Rhea" id="RHEA:10264"/>
        <dbReference type="ChEBI" id="CHEBI:15903"/>
        <dbReference type="ChEBI" id="CHEBI:17925"/>
        <dbReference type="EC" id="5.1.3.3"/>
    </reaction>
</comment>
<dbReference type="InterPro" id="IPR014718">
    <property type="entry name" value="GH-type_carb-bd"/>
</dbReference>
<reference evidence="20" key="1">
    <citation type="submission" date="2018-02" db="EMBL/GenBank/DDBJ databases">
        <title>Genome sequencing of Solimonas sp. HR-BB.</title>
        <authorList>
            <person name="Lee Y."/>
            <person name="Jeon C.O."/>
        </authorList>
    </citation>
    <scope>NUCLEOTIDE SEQUENCE [LARGE SCALE GENOMIC DNA]</scope>
    <source>
        <strain evidence="20">HR-U</strain>
    </source>
</reference>
<comment type="cofactor">
    <cofactor evidence="2">
        <name>Ca(2+)</name>
        <dbReference type="ChEBI" id="CHEBI:29108"/>
    </cofactor>
</comment>
<dbReference type="EC" id="5.1.3.3" evidence="7 14"/>
<comment type="similarity">
    <text evidence="5 14">Belongs to the aldose epimerase family.</text>
</comment>
<evidence type="ECO:0000256" key="2">
    <source>
        <dbReference type="ARBA" id="ARBA00001913"/>
    </source>
</evidence>
<dbReference type="PROSITE" id="PS00545">
    <property type="entry name" value="ALDOSE_1_EPIMERASE"/>
    <property type="match status" value="1"/>
</dbReference>
<feature type="binding site" evidence="17">
    <location>
        <begin position="222"/>
        <end position="224"/>
    </location>
    <ligand>
        <name>beta-D-galactose</name>
        <dbReference type="ChEBI" id="CHEBI:27667"/>
    </ligand>
</feature>
<gene>
    <name evidence="19" type="ORF">C5O19_17750</name>
</gene>
<evidence type="ECO:0000256" key="1">
    <source>
        <dbReference type="ARBA" id="ARBA00001614"/>
    </source>
</evidence>
<evidence type="ECO:0000256" key="14">
    <source>
        <dbReference type="PIRNR" id="PIRNR005096"/>
    </source>
</evidence>